<dbReference type="InParanoid" id="J0WT15"/>
<protein>
    <submittedName>
        <fullName evidence="1">Uncharacterized protein</fullName>
    </submittedName>
</protein>
<proteinExistence type="predicted"/>
<sequence length="366" mass="40944">MARHAGYCPCALYRGRARIIRRASLGPSDNYPARVLECYYIALSAEIFDGFPNIDWPSLSLPSYPRLWVKHILTKVPHARIVYRRLQRCRDDLDLLQFEEYMDLANSTRSKRAVKRCREFFERWILKLNLFIDAADPVLRVDPELGAFNTYLASWKNGVHEFAFSIAQPITHTKAPLLPHGTSADIDAVLTLHNKALLLTATNVTGLFVATDDHIRGETRKLYQPVLNVTGKITCVHVPDIRFPGVKVVDVTVESGGLWPYHSTTLVAYFNRVERNLRMRVPPTVGMSVTLTGELCGWVNGTIAVDVDDFDFNNDGPVPAGPLATLPNLFQKLNFGSDFAVFADPSRLPPLAGRPSAFAAYPGDTF</sequence>
<evidence type="ECO:0000313" key="2">
    <source>
        <dbReference type="Proteomes" id="UP000006514"/>
    </source>
</evidence>
<keyword evidence="2" id="KW-1185">Reference proteome</keyword>
<dbReference type="Proteomes" id="UP000006514">
    <property type="component" value="Unassembled WGS sequence"/>
</dbReference>
<reference evidence="2" key="1">
    <citation type="journal article" date="2012" name="Science">
        <title>The Paleozoic origin of enzymatic lignin decomposition reconstructed from 31 fungal genomes.</title>
        <authorList>
            <person name="Floudas D."/>
            <person name="Binder M."/>
            <person name="Riley R."/>
            <person name="Barry K."/>
            <person name="Blanchette R.A."/>
            <person name="Henrissat B."/>
            <person name="Martinez A.T."/>
            <person name="Otillar R."/>
            <person name="Spatafora J.W."/>
            <person name="Yadav J.S."/>
            <person name="Aerts A."/>
            <person name="Benoit I."/>
            <person name="Boyd A."/>
            <person name="Carlson A."/>
            <person name="Copeland A."/>
            <person name="Coutinho P.M."/>
            <person name="de Vries R.P."/>
            <person name="Ferreira P."/>
            <person name="Findley K."/>
            <person name="Foster B."/>
            <person name="Gaskell J."/>
            <person name="Glotzer D."/>
            <person name="Gorecki P."/>
            <person name="Heitman J."/>
            <person name="Hesse C."/>
            <person name="Hori C."/>
            <person name="Igarashi K."/>
            <person name="Jurgens J.A."/>
            <person name="Kallen N."/>
            <person name="Kersten P."/>
            <person name="Kohler A."/>
            <person name="Kuees U."/>
            <person name="Kumar T.K.A."/>
            <person name="Kuo A."/>
            <person name="LaButti K."/>
            <person name="Larrondo L.F."/>
            <person name="Lindquist E."/>
            <person name="Ling A."/>
            <person name="Lombard V."/>
            <person name="Lucas S."/>
            <person name="Lundell T."/>
            <person name="Martin R."/>
            <person name="McLaughlin D.J."/>
            <person name="Morgenstern I."/>
            <person name="Morin E."/>
            <person name="Murat C."/>
            <person name="Nagy L.G."/>
            <person name="Nolan M."/>
            <person name="Ohm R.A."/>
            <person name="Patyshakuliyeva A."/>
            <person name="Rokas A."/>
            <person name="Ruiz-Duenas F.J."/>
            <person name="Sabat G."/>
            <person name="Salamov A."/>
            <person name="Samejima M."/>
            <person name="Schmutz J."/>
            <person name="Slot J.C."/>
            <person name="St John F."/>
            <person name="Stenlid J."/>
            <person name="Sun H."/>
            <person name="Sun S."/>
            <person name="Syed K."/>
            <person name="Tsang A."/>
            <person name="Wiebenga A."/>
            <person name="Young D."/>
            <person name="Pisabarro A."/>
            <person name="Eastwood D.C."/>
            <person name="Martin F."/>
            <person name="Cullen D."/>
            <person name="Grigoriev I.V."/>
            <person name="Hibbett D.S."/>
        </authorList>
    </citation>
    <scope>NUCLEOTIDE SEQUENCE [LARGE SCALE GENOMIC DNA]</scope>
    <source>
        <strain evidence="2">TFB10046</strain>
    </source>
</reference>
<name>J0WT15_AURST</name>
<evidence type="ECO:0000313" key="1">
    <source>
        <dbReference type="EMBL" id="EJD36427.1"/>
    </source>
</evidence>
<dbReference type="AlphaFoldDB" id="J0WT15"/>
<accession>J0WT15</accession>
<dbReference type="EMBL" id="JH687861">
    <property type="protein sequence ID" value="EJD36427.1"/>
    <property type="molecule type" value="Genomic_DNA"/>
</dbReference>
<gene>
    <name evidence="1" type="ORF">AURDEDRAFT_174478</name>
</gene>
<dbReference type="KEGG" id="adl:AURDEDRAFT_174478"/>
<organism evidence="1 2">
    <name type="scientific">Auricularia subglabra (strain TFB-10046 / SS5)</name>
    <name type="common">White-rot fungus</name>
    <name type="synonym">Auricularia delicata (strain TFB10046)</name>
    <dbReference type="NCBI Taxonomy" id="717982"/>
    <lineage>
        <taxon>Eukaryota</taxon>
        <taxon>Fungi</taxon>
        <taxon>Dikarya</taxon>
        <taxon>Basidiomycota</taxon>
        <taxon>Agaricomycotina</taxon>
        <taxon>Agaricomycetes</taxon>
        <taxon>Auriculariales</taxon>
        <taxon>Auriculariaceae</taxon>
        <taxon>Auricularia</taxon>
    </lineage>
</organism>